<dbReference type="Proteomes" id="UP000487117">
    <property type="component" value="Unassembled WGS sequence"/>
</dbReference>
<gene>
    <name evidence="1" type="ORF">GAK31_00001</name>
</gene>
<sequence>MDVPSSSPLASLASLSHRERLIQLTGPQDGLVVERFEGEETVCGQTRLQIDCLATDAFLELDP</sequence>
<dbReference type="EMBL" id="WNDS01000001">
    <property type="protein sequence ID" value="KAF1016743.1"/>
    <property type="molecule type" value="Genomic_DNA"/>
</dbReference>
<dbReference type="AlphaFoldDB" id="A0A7V8FIH3"/>
<name>A0A7V8FIH3_STEMA</name>
<organism evidence="1 2">
    <name type="scientific">Stenotrophomonas maltophilia</name>
    <name type="common">Pseudomonas maltophilia</name>
    <name type="synonym">Xanthomonas maltophilia</name>
    <dbReference type="NCBI Taxonomy" id="40324"/>
    <lineage>
        <taxon>Bacteria</taxon>
        <taxon>Pseudomonadati</taxon>
        <taxon>Pseudomonadota</taxon>
        <taxon>Gammaproteobacteria</taxon>
        <taxon>Lysobacterales</taxon>
        <taxon>Lysobacteraceae</taxon>
        <taxon>Stenotrophomonas</taxon>
        <taxon>Stenotrophomonas maltophilia group</taxon>
    </lineage>
</organism>
<reference evidence="2" key="1">
    <citation type="journal article" date="2020" name="MBio">
        <title>Horizontal gene transfer to a defensive symbiont with a reduced genome amongst a multipartite beetle microbiome.</title>
        <authorList>
            <person name="Waterworth S.C."/>
            <person name="Florez L.V."/>
            <person name="Rees E.R."/>
            <person name="Hertweck C."/>
            <person name="Kaltenpoth M."/>
            <person name="Kwan J.C."/>
        </authorList>
    </citation>
    <scope>NUCLEOTIDE SEQUENCE [LARGE SCALE GENOMIC DNA]</scope>
</reference>
<comment type="caution">
    <text evidence="1">The sequence shown here is derived from an EMBL/GenBank/DDBJ whole genome shotgun (WGS) entry which is preliminary data.</text>
</comment>
<accession>A0A7V8FIH3</accession>
<proteinExistence type="predicted"/>
<evidence type="ECO:0000313" key="1">
    <source>
        <dbReference type="EMBL" id="KAF1016743.1"/>
    </source>
</evidence>
<evidence type="ECO:0000313" key="2">
    <source>
        <dbReference type="Proteomes" id="UP000487117"/>
    </source>
</evidence>
<dbReference type="Gene3D" id="2.30.110.50">
    <property type="match status" value="1"/>
</dbReference>
<protein>
    <submittedName>
        <fullName evidence="1">Uncharacterized protein</fullName>
    </submittedName>
</protein>